<dbReference type="Pfam" id="PF02687">
    <property type="entry name" value="FtsX"/>
    <property type="match status" value="1"/>
</dbReference>
<protein>
    <recommendedName>
        <fullName evidence="7">ABC3 transporter permease C-terminal domain-containing protein</fullName>
    </recommendedName>
</protein>
<evidence type="ECO:0000256" key="4">
    <source>
        <dbReference type="ARBA" id="ARBA00022989"/>
    </source>
</evidence>
<dbReference type="STRING" id="1909395.BKM31_20300"/>
<evidence type="ECO:0000256" key="6">
    <source>
        <dbReference type="SAM" id="Phobius"/>
    </source>
</evidence>
<evidence type="ECO:0000256" key="1">
    <source>
        <dbReference type="ARBA" id="ARBA00004651"/>
    </source>
</evidence>
<accession>A0A1U9ZZW5</accession>
<dbReference type="AlphaFoldDB" id="A0A1U9ZZW5"/>
<organism evidence="8 9">
    <name type="scientific">[Actinomadura] parvosata subsp. kistnae</name>
    <dbReference type="NCBI Taxonomy" id="1909395"/>
    <lineage>
        <taxon>Bacteria</taxon>
        <taxon>Bacillati</taxon>
        <taxon>Actinomycetota</taxon>
        <taxon>Actinomycetes</taxon>
        <taxon>Streptosporangiales</taxon>
        <taxon>Streptosporangiaceae</taxon>
        <taxon>Nonomuraea</taxon>
    </lineage>
</organism>
<keyword evidence="4 6" id="KW-1133">Transmembrane helix</keyword>
<evidence type="ECO:0000313" key="9">
    <source>
        <dbReference type="Proteomes" id="UP000190797"/>
    </source>
</evidence>
<keyword evidence="3 6" id="KW-0812">Transmembrane</keyword>
<dbReference type="EMBL" id="CP017717">
    <property type="protein sequence ID" value="AQZ63494.1"/>
    <property type="molecule type" value="Genomic_DNA"/>
</dbReference>
<keyword evidence="2" id="KW-1003">Cell membrane</keyword>
<feature type="domain" description="ABC3 transporter permease C-terminal" evidence="7">
    <location>
        <begin position="111"/>
        <end position="164"/>
    </location>
</feature>
<dbReference type="RefSeq" id="WP_080039674.1">
    <property type="nucleotide sequence ID" value="NZ_CP017717.1"/>
</dbReference>
<dbReference type="Proteomes" id="UP000190797">
    <property type="component" value="Chromosome"/>
</dbReference>
<keyword evidence="5 6" id="KW-0472">Membrane</keyword>
<feature type="transmembrane region" description="Helical" evidence="6">
    <location>
        <begin position="142"/>
        <end position="164"/>
    </location>
</feature>
<evidence type="ECO:0000256" key="2">
    <source>
        <dbReference type="ARBA" id="ARBA00022475"/>
    </source>
</evidence>
<keyword evidence="9" id="KW-1185">Reference proteome</keyword>
<comment type="subcellular location">
    <subcellularLocation>
        <location evidence="1">Cell membrane</location>
        <topology evidence="1">Multi-pass membrane protein</topology>
    </subcellularLocation>
</comment>
<evidence type="ECO:0000259" key="7">
    <source>
        <dbReference type="Pfam" id="PF02687"/>
    </source>
</evidence>
<gene>
    <name evidence="8" type="ORF">BKM31_20300</name>
</gene>
<proteinExistence type="predicted"/>
<evidence type="ECO:0000256" key="5">
    <source>
        <dbReference type="ARBA" id="ARBA00023136"/>
    </source>
</evidence>
<dbReference type="GO" id="GO:0005886">
    <property type="term" value="C:plasma membrane"/>
    <property type="evidence" value="ECO:0007669"/>
    <property type="project" value="UniProtKB-SubCell"/>
</dbReference>
<evidence type="ECO:0000313" key="8">
    <source>
        <dbReference type="EMBL" id="AQZ63494.1"/>
    </source>
</evidence>
<evidence type="ECO:0000256" key="3">
    <source>
        <dbReference type="ARBA" id="ARBA00022692"/>
    </source>
</evidence>
<reference evidence="9" key="1">
    <citation type="journal article" date="2017" name="Med. Chem. Commun.">
        <title>Nonomuraea sp. ATCC 55076 harbours the largest actinomycete chromosome to date and the kistamicin biosynthetic gene cluster.</title>
        <authorList>
            <person name="Nazari B."/>
            <person name="Forneris C.C."/>
            <person name="Gibson M.I."/>
            <person name="Moon K."/>
            <person name="Schramma K.R."/>
            <person name="Seyedsayamdost M.R."/>
        </authorList>
    </citation>
    <scope>NUCLEOTIDE SEQUENCE [LARGE SCALE GENOMIC DNA]</scope>
    <source>
        <strain evidence="9">ATCC 55076</strain>
    </source>
</reference>
<name>A0A1U9ZZW5_9ACTN</name>
<sequence length="186" mass="19322">MRAVTAARLGGVPHGLEAEVRATPGLRAAAPIATTTVLTRRLAFGDDEGLQDRTALVLGPDASAVIDLDVAHGSLSDLRGATIAVDERVGAVGESRDLVLGDGAAVRARVVATTTARRDEFRALLRLGATPGQLRRMLRWEALLTAGAAATAGVLLVGAVAWLATALPARRVSFIGTRKSWPDYPG</sequence>
<dbReference type="InterPro" id="IPR003838">
    <property type="entry name" value="ABC3_permease_C"/>
</dbReference>
<dbReference type="KEGG" id="noa:BKM31_20300"/>